<evidence type="ECO:0000313" key="2">
    <source>
        <dbReference type="EMBL" id="KAG5635955.1"/>
    </source>
</evidence>
<evidence type="ECO:0000313" key="3">
    <source>
        <dbReference type="Proteomes" id="UP000717328"/>
    </source>
</evidence>
<name>A0A9P7K4J3_9AGAR</name>
<evidence type="ECO:0000256" key="1">
    <source>
        <dbReference type="SAM" id="MobiDB-lite"/>
    </source>
</evidence>
<dbReference type="EMBL" id="JABCKI010005996">
    <property type="protein sequence ID" value="KAG5635955.1"/>
    <property type="molecule type" value="Genomic_DNA"/>
</dbReference>
<dbReference type="Proteomes" id="UP000717328">
    <property type="component" value="Unassembled WGS sequence"/>
</dbReference>
<keyword evidence="3" id="KW-1185">Reference proteome</keyword>
<feature type="non-terminal residue" evidence="2">
    <location>
        <position position="196"/>
    </location>
</feature>
<gene>
    <name evidence="2" type="ORF">H0H81_009551</name>
</gene>
<feature type="region of interest" description="Disordered" evidence="1">
    <location>
        <begin position="129"/>
        <end position="156"/>
    </location>
</feature>
<comment type="caution">
    <text evidence="2">The sequence shown here is derived from an EMBL/GenBank/DDBJ whole genome shotgun (WGS) entry which is preliminary data.</text>
</comment>
<reference evidence="2" key="2">
    <citation type="submission" date="2021-10" db="EMBL/GenBank/DDBJ databases">
        <title>Phylogenomics reveals ancestral predisposition of the termite-cultivated fungus Termitomyces towards a domesticated lifestyle.</title>
        <authorList>
            <person name="Auxier B."/>
            <person name="Grum-Grzhimaylo A."/>
            <person name="Cardenas M.E."/>
            <person name="Lodge J.D."/>
            <person name="Laessoe T."/>
            <person name="Pedersen O."/>
            <person name="Smith M.E."/>
            <person name="Kuyper T.W."/>
            <person name="Franco-Molano E.A."/>
            <person name="Baroni T.J."/>
            <person name="Aanen D.K."/>
        </authorList>
    </citation>
    <scope>NUCLEOTIDE SEQUENCE</scope>
    <source>
        <strain evidence="2">D49</strain>
    </source>
</reference>
<accession>A0A9P7K4J3</accession>
<feature type="region of interest" description="Disordered" evidence="1">
    <location>
        <begin position="1"/>
        <end position="24"/>
    </location>
</feature>
<dbReference type="AlphaFoldDB" id="A0A9P7K4J3"/>
<proteinExistence type="predicted"/>
<sequence length="196" mass="21055">MSPSERLYSQRVASTPGLDPSIAASESSTFDSSSLLPIAHNLGVPPPQVFSYIPLNQLTHTIYQQDTVKVPGFYSATIRTPTGRPNDINGVPAVTADAAAHVHDHLHPHAIVDADFDVTASPLDPAVPSKITSSSLTPDLDAVSTKESTHARRHPVWASRTHELPVANTNHEATSSPTATAFSDWFFRLLLCLSDT</sequence>
<organism evidence="2 3">
    <name type="scientific">Sphagnurus paluster</name>
    <dbReference type="NCBI Taxonomy" id="117069"/>
    <lineage>
        <taxon>Eukaryota</taxon>
        <taxon>Fungi</taxon>
        <taxon>Dikarya</taxon>
        <taxon>Basidiomycota</taxon>
        <taxon>Agaricomycotina</taxon>
        <taxon>Agaricomycetes</taxon>
        <taxon>Agaricomycetidae</taxon>
        <taxon>Agaricales</taxon>
        <taxon>Tricholomatineae</taxon>
        <taxon>Lyophyllaceae</taxon>
        <taxon>Sphagnurus</taxon>
    </lineage>
</organism>
<reference evidence="2" key="1">
    <citation type="submission" date="2021-02" db="EMBL/GenBank/DDBJ databases">
        <authorList>
            <person name="Nieuwenhuis M."/>
            <person name="Van De Peppel L.J.J."/>
        </authorList>
    </citation>
    <scope>NUCLEOTIDE SEQUENCE</scope>
    <source>
        <strain evidence="2">D49</strain>
    </source>
</reference>
<protein>
    <submittedName>
        <fullName evidence="2">Uncharacterized protein</fullName>
    </submittedName>
</protein>